<reference evidence="7" key="1">
    <citation type="submission" date="2020-09" db="EMBL/GenBank/DDBJ databases">
        <title>Sphingomonas sp., a new species isolated from pork steak.</title>
        <authorList>
            <person name="Heidler von Heilborn D."/>
        </authorList>
    </citation>
    <scope>NUCLEOTIDE SEQUENCE [LARGE SCALE GENOMIC DNA]</scope>
</reference>
<dbReference type="InterPro" id="IPR023353">
    <property type="entry name" value="LemA-like_dom_sf"/>
</dbReference>
<dbReference type="EMBL" id="CP061035">
    <property type="protein sequence ID" value="QQV78029.1"/>
    <property type="molecule type" value="Genomic_DNA"/>
</dbReference>
<organism evidence="6 7">
    <name type="scientific">Sphingomonas aliaeris</name>
    <dbReference type="NCBI Taxonomy" id="2759526"/>
    <lineage>
        <taxon>Bacteria</taxon>
        <taxon>Pseudomonadati</taxon>
        <taxon>Pseudomonadota</taxon>
        <taxon>Alphaproteobacteria</taxon>
        <taxon>Sphingomonadales</taxon>
        <taxon>Sphingomonadaceae</taxon>
        <taxon>Sphingomonas</taxon>
    </lineage>
</organism>
<dbReference type="AlphaFoldDB" id="A0A974NVY7"/>
<keyword evidence="5" id="KW-0472">Membrane</keyword>
<evidence type="ECO:0000256" key="2">
    <source>
        <dbReference type="ARBA" id="ARBA00008854"/>
    </source>
</evidence>
<dbReference type="Gene3D" id="1.20.1440.20">
    <property type="entry name" value="LemA-like domain"/>
    <property type="match status" value="1"/>
</dbReference>
<sequence>MILIWIVLGLLGSIAVALWWIVLTYARTNNTLIALDQRCDTAFADIDVHLKHRHNIIPGLVEVVRGVAEHERTLILGVAEARATALAAVAPGARLKAERDLSLKVSTLLAGAEGYPELRAVPEFGQLRQQLVDCENRITASRRFFNLAVEEYNVMMRQFPGSYIASKRRMNSRQPYDLGIERVLVDEPVSFAF</sequence>
<evidence type="ECO:0000256" key="3">
    <source>
        <dbReference type="ARBA" id="ARBA00022692"/>
    </source>
</evidence>
<comment type="similarity">
    <text evidence="2">Belongs to the LemA family.</text>
</comment>
<evidence type="ECO:0000256" key="4">
    <source>
        <dbReference type="ARBA" id="ARBA00022989"/>
    </source>
</evidence>
<gene>
    <name evidence="6" type="ORF">H5J25_04615</name>
</gene>
<dbReference type="PANTHER" id="PTHR34478">
    <property type="entry name" value="PROTEIN LEMA"/>
    <property type="match status" value="1"/>
</dbReference>
<dbReference type="KEGG" id="sari:H5J25_04615"/>
<evidence type="ECO:0000313" key="6">
    <source>
        <dbReference type="EMBL" id="QQV78029.1"/>
    </source>
</evidence>
<name>A0A974NVY7_9SPHN</name>
<dbReference type="SUPFAM" id="SSF140478">
    <property type="entry name" value="LemA-like"/>
    <property type="match status" value="1"/>
</dbReference>
<dbReference type="Pfam" id="PF04011">
    <property type="entry name" value="LemA"/>
    <property type="match status" value="1"/>
</dbReference>
<keyword evidence="7" id="KW-1185">Reference proteome</keyword>
<keyword evidence="4" id="KW-1133">Transmembrane helix</keyword>
<keyword evidence="3" id="KW-0812">Transmembrane</keyword>
<dbReference type="RefSeq" id="WP_202094956.1">
    <property type="nucleotide sequence ID" value="NZ_CP061035.1"/>
</dbReference>
<proteinExistence type="inferred from homology"/>
<dbReference type="InterPro" id="IPR007156">
    <property type="entry name" value="MamQ_LemA"/>
</dbReference>
<comment type="subcellular location">
    <subcellularLocation>
        <location evidence="1">Membrane</location>
        <topology evidence="1">Single-pass membrane protein</topology>
    </subcellularLocation>
</comment>
<evidence type="ECO:0000256" key="1">
    <source>
        <dbReference type="ARBA" id="ARBA00004167"/>
    </source>
</evidence>
<evidence type="ECO:0000256" key="5">
    <source>
        <dbReference type="ARBA" id="ARBA00023136"/>
    </source>
</evidence>
<evidence type="ECO:0000313" key="7">
    <source>
        <dbReference type="Proteomes" id="UP000595894"/>
    </source>
</evidence>
<protein>
    <submittedName>
        <fullName evidence="6">LemA family protein</fullName>
    </submittedName>
</protein>
<dbReference type="Proteomes" id="UP000595894">
    <property type="component" value="Chromosome"/>
</dbReference>
<dbReference type="GO" id="GO:0016020">
    <property type="term" value="C:membrane"/>
    <property type="evidence" value="ECO:0007669"/>
    <property type="project" value="UniProtKB-SubCell"/>
</dbReference>
<dbReference type="PANTHER" id="PTHR34478:SF1">
    <property type="entry name" value="PROTEIN LEMA"/>
    <property type="match status" value="1"/>
</dbReference>
<accession>A0A974NVY7</accession>